<evidence type="ECO:0000313" key="4">
    <source>
        <dbReference type="Proteomes" id="UP000193920"/>
    </source>
</evidence>
<evidence type="ECO:0000256" key="1">
    <source>
        <dbReference type="SAM" id="Coils"/>
    </source>
</evidence>
<proteinExistence type="predicted"/>
<sequence length="635" mass="74142">MISFYENSQPNQMRYQHRKPDELSFLSDDEDDAAMGFNKNKRMSQLTATDSAYFSEPSNQATNIISSSKDVTSPSSHHNIILWQKQQQQYQKDNNSISSQNITPTTSFDNGNDMTSLNPLDIIPHIDEWDNHSSDNNSTKFSINDNKLRYSLGSNELSYNSPEQRTQRIQLRMSQWKEKLELISPSSVVSSSSSVKGYSGRASPNVNTNNGYRRSNSKRYSSISSSIDMENGFDQHFSSAHSVYSVNSLPNSVFDEKYDSFAEDDRESVFSLRSSNFHSNYNPNSNTYIPPRSKSSLEVRNPHRNSRIYNNRSSSPLKESRIHIMRAELENSQRLYKQKLQQINQMKQDIEQYQYKLEETREKEIKQVRQETIEELEGTIVKNLKYEIQVLQNKLQETTRELEQSKIYSDQLRNELITLKMNEQTFNDDEMKMTIYMINNSLSRKSSKLQRLAMLEEELKKKNEEIIELKKKLDKSTKLNELSHREITLLNKKVENHKQAREDIEQRHTKLVDVASANEIELNKLRYKLDVLTQRQDKTLRKMQKRYSNILEIKEDEKDEDEILTFESNNNNNKYNLFILDLSELEDNTLSGSEDINSDNLEEILDQLNLSDLDINDEEGVDLKDISFEDETILV</sequence>
<dbReference type="AlphaFoldDB" id="A0A1Y2AJJ1"/>
<feature type="coiled-coil region" evidence="1">
    <location>
        <begin position="445"/>
        <end position="507"/>
    </location>
</feature>
<organism evidence="3 4">
    <name type="scientific">Neocallimastix californiae</name>
    <dbReference type="NCBI Taxonomy" id="1754190"/>
    <lineage>
        <taxon>Eukaryota</taxon>
        <taxon>Fungi</taxon>
        <taxon>Fungi incertae sedis</taxon>
        <taxon>Chytridiomycota</taxon>
        <taxon>Chytridiomycota incertae sedis</taxon>
        <taxon>Neocallimastigomycetes</taxon>
        <taxon>Neocallimastigales</taxon>
        <taxon>Neocallimastigaceae</taxon>
        <taxon>Neocallimastix</taxon>
    </lineage>
</organism>
<gene>
    <name evidence="3" type="ORF">LY90DRAFT_707062</name>
</gene>
<dbReference type="EMBL" id="MCOG01000243">
    <property type="protein sequence ID" value="ORY22738.1"/>
    <property type="molecule type" value="Genomic_DNA"/>
</dbReference>
<feature type="compositionally biased region" description="Low complexity" evidence="2">
    <location>
        <begin position="209"/>
        <end position="218"/>
    </location>
</feature>
<accession>A0A1Y2AJJ1</accession>
<dbReference type="Proteomes" id="UP000193920">
    <property type="component" value="Unassembled WGS sequence"/>
</dbReference>
<name>A0A1Y2AJJ1_9FUNG</name>
<evidence type="ECO:0000313" key="3">
    <source>
        <dbReference type="EMBL" id="ORY22738.1"/>
    </source>
</evidence>
<protein>
    <submittedName>
        <fullName evidence="3">Uncharacterized protein</fullName>
    </submittedName>
</protein>
<reference evidence="3 4" key="1">
    <citation type="submission" date="2016-08" db="EMBL/GenBank/DDBJ databases">
        <title>A Parts List for Fungal Cellulosomes Revealed by Comparative Genomics.</title>
        <authorList>
            <consortium name="DOE Joint Genome Institute"/>
            <person name="Haitjema C.H."/>
            <person name="Gilmore S.P."/>
            <person name="Henske J.K."/>
            <person name="Solomon K.V."/>
            <person name="De Groot R."/>
            <person name="Kuo A."/>
            <person name="Mondo S.J."/>
            <person name="Salamov A.A."/>
            <person name="Labutti K."/>
            <person name="Zhao Z."/>
            <person name="Chiniquy J."/>
            <person name="Barry K."/>
            <person name="Brewer H.M."/>
            <person name="Purvine S.O."/>
            <person name="Wright A.T."/>
            <person name="Boxma B."/>
            <person name="Van Alen T."/>
            <person name="Hackstein J.H."/>
            <person name="Baker S.E."/>
            <person name="Grigoriev I.V."/>
            <person name="O'Malley M.A."/>
        </authorList>
    </citation>
    <scope>NUCLEOTIDE SEQUENCE [LARGE SCALE GENOMIC DNA]</scope>
    <source>
        <strain evidence="3 4">G1</strain>
    </source>
</reference>
<evidence type="ECO:0000256" key="2">
    <source>
        <dbReference type="SAM" id="MobiDB-lite"/>
    </source>
</evidence>
<keyword evidence="1" id="KW-0175">Coiled coil</keyword>
<feature type="region of interest" description="Disordered" evidence="2">
    <location>
        <begin position="190"/>
        <end position="218"/>
    </location>
</feature>
<feature type="region of interest" description="Disordered" evidence="2">
    <location>
        <begin position="275"/>
        <end position="315"/>
    </location>
</feature>
<keyword evidence="4" id="KW-1185">Reference proteome</keyword>
<feature type="coiled-coil region" evidence="1">
    <location>
        <begin position="326"/>
        <end position="415"/>
    </location>
</feature>
<feature type="compositionally biased region" description="Polar residues" evidence="2">
    <location>
        <begin position="275"/>
        <end position="294"/>
    </location>
</feature>
<comment type="caution">
    <text evidence="3">The sequence shown here is derived from an EMBL/GenBank/DDBJ whole genome shotgun (WGS) entry which is preliminary data.</text>
</comment>